<gene>
    <name evidence="1" type="ORF">HCJ95_10890</name>
</gene>
<dbReference type="SUPFAM" id="SSF53795">
    <property type="entry name" value="PEP carboxykinase-like"/>
    <property type="match status" value="1"/>
</dbReference>
<comment type="caution">
    <text evidence="1">The sequence shown here is derived from an EMBL/GenBank/DDBJ whole genome shotgun (WGS) entry which is preliminary data.</text>
</comment>
<reference evidence="1 2" key="1">
    <citation type="submission" date="2020-03" db="EMBL/GenBank/DDBJ databases">
        <title>WGS of actinomycetes isolated from Thailand.</title>
        <authorList>
            <person name="Thawai C."/>
        </authorList>
    </citation>
    <scope>NUCLEOTIDE SEQUENCE [LARGE SCALE GENOMIC DNA]</scope>
    <source>
        <strain evidence="1 2">NBRC 13905</strain>
    </source>
</reference>
<dbReference type="Gene3D" id="3.40.50.300">
    <property type="entry name" value="P-loop containing nucleotide triphosphate hydrolases"/>
    <property type="match status" value="1"/>
</dbReference>
<evidence type="ECO:0000313" key="2">
    <source>
        <dbReference type="Proteomes" id="UP000635996"/>
    </source>
</evidence>
<accession>A0ABX0YS71</accession>
<dbReference type="InterPro" id="IPR027417">
    <property type="entry name" value="P-loop_NTPase"/>
</dbReference>
<keyword evidence="2" id="KW-1185">Reference proteome</keyword>
<name>A0ABX0YS71_STRTL</name>
<organism evidence="1 2">
    <name type="scientific">Streptomyces thermoviolaceus subsp. thermoviolaceus</name>
    <dbReference type="NCBI Taxonomy" id="66860"/>
    <lineage>
        <taxon>Bacteria</taxon>
        <taxon>Bacillati</taxon>
        <taxon>Actinomycetota</taxon>
        <taxon>Actinomycetes</taxon>
        <taxon>Kitasatosporales</taxon>
        <taxon>Streptomycetaceae</taxon>
        <taxon>Streptomyces</taxon>
    </lineage>
</organism>
<sequence length="380" mass="40184">MTTTSHATQLQAAGAAVTVLSADPRVTGRVQRSIGPWWTAVRVPPESVEAGPVVEAVLDTDSYGDTALAVTRSPHRSTTYAGTRILVADSSPDGVVLAVSPGDRLAYRSEPASGHLTVVGCEVETVATATARMAREAMRGVLLRDGWAVLHASAVALDGRVVLALGEKGAGRTTTALTLAARHGWELLADDRVFVRPDSTGGVTVLPWPSTAALGLGLLDALGWAETARERLKDGEAVHPTQHRRVTDALITGDFTPLRQKGKELKAQVYPDQFPRWFGVPLATGGKAAALVFPRIDPDATPAVTDVGRELSDLDFLSGPTENRSPDIFRLARVDGGGTAEARRVVVRRLSALPHHAVTLGHDITANAAFLAWLLHQSAS</sequence>
<protein>
    <submittedName>
        <fullName evidence="1">Uncharacterized protein</fullName>
    </submittedName>
</protein>
<proteinExistence type="predicted"/>
<dbReference type="EMBL" id="JAATEL010000009">
    <property type="protein sequence ID" value="NJP14789.1"/>
    <property type="molecule type" value="Genomic_DNA"/>
</dbReference>
<dbReference type="Proteomes" id="UP000635996">
    <property type="component" value="Unassembled WGS sequence"/>
</dbReference>
<evidence type="ECO:0000313" key="1">
    <source>
        <dbReference type="EMBL" id="NJP14789.1"/>
    </source>
</evidence>
<dbReference type="RefSeq" id="WP_168131458.1">
    <property type="nucleotide sequence ID" value="NZ_BMVZ01000013.1"/>
</dbReference>